<gene>
    <name evidence="2" type="ORF">C8N35_10158</name>
</gene>
<dbReference type="PANTHER" id="PTHR43798:SF33">
    <property type="entry name" value="HYDROLASE, PUTATIVE (AFU_ORTHOLOGUE AFUA_2G14860)-RELATED"/>
    <property type="match status" value="1"/>
</dbReference>
<keyword evidence="3" id="KW-1185">Reference proteome</keyword>
<dbReference type="EMBL" id="QAYG01000001">
    <property type="protein sequence ID" value="PTW62026.1"/>
    <property type="molecule type" value="Genomic_DNA"/>
</dbReference>
<feature type="domain" description="AB hydrolase-1" evidence="1">
    <location>
        <begin position="21"/>
        <end position="135"/>
    </location>
</feature>
<dbReference type="GO" id="GO:0016020">
    <property type="term" value="C:membrane"/>
    <property type="evidence" value="ECO:0007669"/>
    <property type="project" value="TreeGrafter"/>
</dbReference>
<dbReference type="Gene3D" id="3.40.50.1820">
    <property type="entry name" value="alpha/beta hydrolase"/>
    <property type="match status" value="1"/>
</dbReference>
<dbReference type="PANTHER" id="PTHR43798">
    <property type="entry name" value="MONOACYLGLYCEROL LIPASE"/>
    <property type="match status" value="1"/>
</dbReference>
<reference evidence="2 3" key="1">
    <citation type="submission" date="2018-04" db="EMBL/GenBank/DDBJ databases">
        <title>Genomic Encyclopedia of Archaeal and Bacterial Type Strains, Phase II (KMG-II): from individual species to whole genera.</title>
        <authorList>
            <person name="Goeker M."/>
        </authorList>
    </citation>
    <scope>NUCLEOTIDE SEQUENCE [LARGE SCALE GENOMIC DNA]</scope>
    <source>
        <strain evidence="2 3">DSM 23382</strain>
    </source>
</reference>
<dbReference type="GO" id="GO:0047372">
    <property type="term" value="F:monoacylglycerol lipase activity"/>
    <property type="evidence" value="ECO:0007669"/>
    <property type="project" value="TreeGrafter"/>
</dbReference>
<evidence type="ECO:0000313" key="3">
    <source>
        <dbReference type="Proteomes" id="UP000244081"/>
    </source>
</evidence>
<evidence type="ECO:0000259" key="1">
    <source>
        <dbReference type="Pfam" id="PF00561"/>
    </source>
</evidence>
<dbReference type="RefSeq" id="WP_107987650.1">
    <property type="nucleotide sequence ID" value="NZ_QAYG01000001.1"/>
</dbReference>
<name>A0A2T5VE87_9HYPH</name>
<dbReference type="GO" id="GO:0046464">
    <property type="term" value="P:acylglycerol catabolic process"/>
    <property type="evidence" value="ECO:0007669"/>
    <property type="project" value="TreeGrafter"/>
</dbReference>
<dbReference type="InterPro" id="IPR000073">
    <property type="entry name" value="AB_hydrolase_1"/>
</dbReference>
<proteinExistence type="predicted"/>
<dbReference type="Pfam" id="PF00561">
    <property type="entry name" value="Abhydrolase_1"/>
    <property type="match status" value="1"/>
</dbReference>
<sequence>MFVKTDDLTFHVDLQGPDGAPTLVLLHSLGTSLHLWDPQLAALKRRYRLLRLDMRGHGLSEAGSSPFSLDDLAHDVLKITGKLGIGDFSVAGVSIGGMIAQRLADLAPDRLLSMILVDTSLITASPQAWIERAREVRERGLDHMVEGIVSRWVTPAFLDTVEADGLRQMLRRTSIEGFAGCAEALAGADLRQPENTRVPTLVLVGDTDVSTPLAACRELAEARRGRLIQLSSAAHIPNFEQPRVLAAAMEDFLVEYMPAPQVAA</sequence>
<accession>A0A2T5VE87</accession>
<dbReference type="OrthoDB" id="9793083at2"/>
<dbReference type="PRINTS" id="PR00111">
    <property type="entry name" value="ABHYDROLASE"/>
</dbReference>
<protein>
    <submittedName>
        <fullName evidence="2">3-oxoadipate enol-lactonase</fullName>
    </submittedName>
</protein>
<dbReference type="InterPro" id="IPR050266">
    <property type="entry name" value="AB_hydrolase_sf"/>
</dbReference>
<dbReference type="Proteomes" id="UP000244081">
    <property type="component" value="Unassembled WGS sequence"/>
</dbReference>
<dbReference type="InterPro" id="IPR029058">
    <property type="entry name" value="AB_hydrolase_fold"/>
</dbReference>
<dbReference type="AlphaFoldDB" id="A0A2T5VE87"/>
<evidence type="ECO:0000313" key="2">
    <source>
        <dbReference type="EMBL" id="PTW62026.1"/>
    </source>
</evidence>
<dbReference type="SUPFAM" id="SSF53474">
    <property type="entry name" value="alpha/beta-Hydrolases"/>
    <property type="match status" value="1"/>
</dbReference>
<organism evidence="2 3">
    <name type="scientific">Breoghania corrubedonensis</name>
    <dbReference type="NCBI Taxonomy" id="665038"/>
    <lineage>
        <taxon>Bacteria</taxon>
        <taxon>Pseudomonadati</taxon>
        <taxon>Pseudomonadota</taxon>
        <taxon>Alphaproteobacteria</taxon>
        <taxon>Hyphomicrobiales</taxon>
        <taxon>Stappiaceae</taxon>
        <taxon>Breoghania</taxon>
    </lineage>
</organism>
<comment type="caution">
    <text evidence="2">The sequence shown here is derived from an EMBL/GenBank/DDBJ whole genome shotgun (WGS) entry which is preliminary data.</text>
</comment>